<evidence type="ECO:0000256" key="5">
    <source>
        <dbReference type="ARBA" id="ARBA00023136"/>
    </source>
</evidence>
<accession>A0AA86AQ52</accession>
<evidence type="ECO:0000256" key="6">
    <source>
        <dbReference type="SAM" id="Phobius"/>
    </source>
</evidence>
<evidence type="ECO:0000313" key="8">
    <source>
        <dbReference type="Proteomes" id="UP000019322"/>
    </source>
</evidence>
<dbReference type="RefSeq" id="WP_190278593.1">
    <property type="nucleotide sequence ID" value="NZ_CP007201.1"/>
</dbReference>
<keyword evidence="4 6" id="KW-1133">Transmembrane helix</keyword>
<evidence type="ECO:0000256" key="4">
    <source>
        <dbReference type="ARBA" id="ARBA00022989"/>
    </source>
</evidence>
<dbReference type="InterPro" id="IPR001898">
    <property type="entry name" value="SLC13A/DASS"/>
</dbReference>
<dbReference type="Proteomes" id="UP000019322">
    <property type="component" value="Chromosome"/>
</dbReference>
<organism evidence="7 8">
    <name type="scientific">Sulfurospirillum multivorans (strain DM 12446 / JCM 15788 / NBRC 109480)</name>
    <dbReference type="NCBI Taxonomy" id="1150621"/>
    <lineage>
        <taxon>Bacteria</taxon>
        <taxon>Pseudomonadati</taxon>
        <taxon>Campylobacterota</taxon>
        <taxon>Epsilonproteobacteria</taxon>
        <taxon>Campylobacterales</taxon>
        <taxon>Sulfurospirillaceae</taxon>
        <taxon>Sulfurospirillum</taxon>
    </lineage>
</organism>
<evidence type="ECO:0000256" key="1">
    <source>
        <dbReference type="ARBA" id="ARBA00004141"/>
    </source>
</evidence>
<feature type="transmembrane region" description="Helical" evidence="6">
    <location>
        <begin position="356"/>
        <end position="376"/>
    </location>
</feature>
<dbReference type="EMBL" id="CP007201">
    <property type="protein sequence ID" value="AHJ13832.1"/>
    <property type="molecule type" value="Genomic_DNA"/>
</dbReference>
<feature type="transmembrane region" description="Helical" evidence="6">
    <location>
        <begin position="440"/>
        <end position="462"/>
    </location>
</feature>
<name>A0AA86AQ52_SULMK</name>
<dbReference type="KEGG" id="smul:SMUL_2591"/>
<evidence type="ECO:0000256" key="2">
    <source>
        <dbReference type="ARBA" id="ARBA00007349"/>
    </source>
</evidence>
<feature type="transmembrane region" description="Helical" evidence="6">
    <location>
        <begin position="82"/>
        <end position="102"/>
    </location>
</feature>
<comment type="subcellular location">
    <subcellularLocation>
        <location evidence="1">Membrane</location>
        <topology evidence="1">Multi-pass membrane protein</topology>
    </subcellularLocation>
</comment>
<feature type="transmembrane region" description="Helical" evidence="6">
    <location>
        <begin position="5"/>
        <end position="23"/>
    </location>
</feature>
<keyword evidence="5 6" id="KW-0472">Membrane</keyword>
<dbReference type="InterPro" id="IPR030676">
    <property type="entry name" value="CitT-rel"/>
</dbReference>
<evidence type="ECO:0000256" key="3">
    <source>
        <dbReference type="ARBA" id="ARBA00022692"/>
    </source>
</evidence>
<comment type="similarity">
    <text evidence="2">Belongs to the SLC13A/DASS transporter (TC 2.A.47) family. DIT1 subfamily.</text>
</comment>
<evidence type="ECO:0000313" key="7">
    <source>
        <dbReference type="EMBL" id="AHJ13832.1"/>
    </source>
</evidence>
<feature type="transmembrane region" description="Helical" evidence="6">
    <location>
        <begin position="287"/>
        <end position="303"/>
    </location>
</feature>
<reference evidence="7 8" key="1">
    <citation type="journal article" date="2014" name="Environ. Microbiol.">
        <title>Insights into organohalide respiration and the versatile catabolism of Sulfurospirillum multivorans gained from comparative genomics and physiological studies.</title>
        <authorList>
            <person name="Goris T."/>
            <person name="Schubert T."/>
            <person name="Gadkari J."/>
            <person name="Wubet T."/>
            <person name="Tarkka M."/>
            <person name="Buscot F."/>
            <person name="Adrian L."/>
            <person name="Diekert G."/>
        </authorList>
    </citation>
    <scope>NUCLEOTIDE SEQUENCE [LARGE SCALE GENOMIC DNA]</scope>
    <source>
        <strain evidence="8">DM 12446 / JCM 15788 / NBRC 109480</strain>
    </source>
</reference>
<feature type="transmembrane region" description="Helical" evidence="6">
    <location>
        <begin position="29"/>
        <end position="47"/>
    </location>
</feature>
<feature type="transmembrane region" description="Helical" evidence="6">
    <location>
        <begin position="417"/>
        <end position="434"/>
    </location>
</feature>
<keyword evidence="3 6" id="KW-0812">Transmembrane</keyword>
<dbReference type="NCBIfam" id="TIGR00785">
    <property type="entry name" value="dass"/>
    <property type="match status" value="1"/>
</dbReference>
<gene>
    <name evidence="7" type="ORF">SMUL_2591</name>
</gene>
<feature type="transmembrane region" description="Helical" evidence="6">
    <location>
        <begin position="323"/>
        <end position="344"/>
    </location>
</feature>
<dbReference type="GO" id="GO:0016020">
    <property type="term" value="C:membrane"/>
    <property type="evidence" value="ECO:0007669"/>
    <property type="project" value="UniProtKB-SubCell"/>
</dbReference>
<dbReference type="PIRSF" id="PIRSF002457">
    <property type="entry name" value="DASS"/>
    <property type="match status" value="1"/>
</dbReference>
<protein>
    <submittedName>
        <fullName evidence="7">2-oxoglutarate/malate antiporter</fullName>
    </submittedName>
</protein>
<feature type="transmembrane region" description="Helical" evidence="6">
    <location>
        <begin position="54"/>
        <end position="70"/>
    </location>
</feature>
<proteinExistence type="inferred from homology"/>
<dbReference type="AlphaFoldDB" id="A0AA86AQ52"/>
<dbReference type="GO" id="GO:0022857">
    <property type="term" value="F:transmembrane transporter activity"/>
    <property type="evidence" value="ECO:0007669"/>
    <property type="project" value="InterPro"/>
</dbReference>
<sequence>MNKNIINGLLVLFVGALLWFIPAPDGITAQGWHLFAIFVATILGFILQPLPMGALAFISITLTILFNVLKPSEALSGFGNNTIWLIASAFIFAKGFIVTGFGRRIAYIVIKMIGDSTLKLGYAVVISDLIMSPAMPSSGARAGGVLYPIVRSLATALKSEPNDGTNRKAGSFLMQILYQGNTITNAMFLTSMAANPLIATLAQKALGIEISWGLWALGACVPGIVSLIIIPYFLYKVYPPEVKEFPEGKEIAKAELAKMGPLSFGEKIICGVFVGALALWSTSQLTGINATVVAMLGVSVMVITKTLDWKDVLEEKGAWDTLIWMGTLMTLAGFLTKFGLIGLFSKAVSAQVTGISWPLAMTILIIVYVYSHYAFASLTAHITAMYIAFCTVMVAAGAPAYLVALSMAYMSNICMSITHYGGAPAPIIFGAGYVDQATWWKLGFYTSIINLIVWVGIGGVWWKVIGLW</sequence>
<dbReference type="Pfam" id="PF00939">
    <property type="entry name" value="Na_sulph_symp"/>
    <property type="match status" value="1"/>
</dbReference>
<feature type="transmembrane region" description="Helical" evidence="6">
    <location>
        <begin position="382"/>
        <end position="405"/>
    </location>
</feature>
<feature type="transmembrane region" description="Helical" evidence="6">
    <location>
        <begin position="212"/>
        <end position="235"/>
    </location>
</feature>
<dbReference type="PANTHER" id="PTHR42826">
    <property type="entry name" value="DICARBOXYLATE TRANSPORTER 2.1, CHLOROPLASTIC"/>
    <property type="match status" value="1"/>
</dbReference>